<accession>A0A1I1I0K7</accession>
<keyword evidence="1" id="KW-0732">Signal</keyword>
<sequence length="139" mass="15382">MKYGIICSFFLTFGSVSTSFAQANSITVTVPDSSNATEESKIQVSFGVEMVNSVEFVEVKTTKNKKIQHVRTTLDDYFLPNPESEDVFVRVNIGTLKELANKDGLLEGELSVFGPAGKLIYKVPLNTNLQKYIVKNHKG</sequence>
<keyword evidence="3" id="KW-1185">Reference proteome</keyword>
<feature type="chain" id="PRO_5011440960" evidence="1">
    <location>
        <begin position="24"/>
        <end position="139"/>
    </location>
</feature>
<reference evidence="2 3" key="1">
    <citation type="submission" date="2016-10" db="EMBL/GenBank/DDBJ databases">
        <authorList>
            <person name="de Groot N.N."/>
        </authorList>
    </citation>
    <scope>NUCLEOTIDE SEQUENCE [LARGE SCALE GENOMIC DNA]</scope>
    <source>
        <strain evidence="2 3">DSM 6793</strain>
    </source>
</reference>
<dbReference type="AlphaFoldDB" id="A0A1I1I0K7"/>
<name>A0A1I1I0K7_9BACT</name>
<dbReference type="Proteomes" id="UP000199514">
    <property type="component" value="Unassembled WGS sequence"/>
</dbReference>
<proteinExistence type="predicted"/>
<protein>
    <submittedName>
        <fullName evidence="2">Uncharacterized protein</fullName>
    </submittedName>
</protein>
<evidence type="ECO:0000256" key="1">
    <source>
        <dbReference type="SAM" id="SignalP"/>
    </source>
</evidence>
<dbReference type="EMBL" id="FOLE01000004">
    <property type="protein sequence ID" value="SFC27748.1"/>
    <property type="molecule type" value="Genomic_DNA"/>
</dbReference>
<dbReference type="RefSeq" id="WP_091510627.1">
    <property type="nucleotide sequence ID" value="NZ_FOLE01000004.1"/>
</dbReference>
<feature type="signal peptide" evidence="1">
    <location>
        <begin position="1"/>
        <end position="23"/>
    </location>
</feature>
<evidence type="ECO:0000313" key="3">
    <source>
        <dbReference type="Proteomes" id="UP000199514"/>
    </source>
</evidence>
<gene>
    <name evidence="2" type="ORF">SAMN05421780_104103</name>
</gene>
<evidence type="ECO:0000313" key="2">
    <source>
        <dbReference type="EMBL" id="SFC27748.1"/>
    </source>
</evidence>
<organism evidence="2 3">
    <name type="scientific">Flexibacter flexilis DSM 6793</name>
    <dbReference type="NCBI Taxonomy" id="927664"/>
    <lineage>
        <taxon>Bacteria</taxon>
        <taxon>Pseudomonadati</taxon>
        <taxon>Bacteroidota</taxon>
        <taxon>Cytophagia</taxon>
        <taxon>Cytophagales</taxon>
        <taxon>Flexibacteraceae</taxon>
        <taxon>Flexibacter</taxon>
    </lineage>
</organism>